<dbReference type="Pfam" id="PF01168">
    <property type="entry name" value="Ala_racemase_N"/>
    <property type="match status" value="1"/>
</dbReference>
<evidence type="ECO:0000313" key="7">
    <source>
        <dbReference type="Proteomes" id="UP000053820"/>
    </source>
</evidence>
<evidence type="ECO:0000256" key="1">
    <source>
        <dbReference type="ARBA" id="ARBA00022898"/>
    </source>
</evidence>
<dbReference type="InterPro" id="IPR011078">
    <property type="entry name" value="PyrdxlP_homeostasis"/>
</dbReference>
<dbReference type="GO" id="GO:0030170">
    <property type="term" value="F:pyridoxal phosphate binding"/>
    <property type="evidence" value="ECO:0007669"/>
    <property type="project" value="UniProtKB-UniRule"/>
</dbReference>
<proteinExistence type="inferred from homology"/>
<evidence type="ECO:0000256" key="2">
    <source>
        <dbReference type="HAMAP-Rule" id="MF_03225"/>
    </source>
</evidence>
<dbReference type="InterPro" id="IPR029066">
    <property type="entry name" value="PLP-binding_barrel"/>
</dbReference>
<sequence>MATTEITQATPERSQELSESLAEIQTRVQQAVSSSETSSNTPTLVAVSKYKPASDILACYNLGQRDFGENYVNELEEKAKQLPSDIRWHFIGALQSNKSKTLASIPNIYAIQTVTSTKAATALNKSLLPERADPLNILLQVNTSGEDAKSGLPPLTSAELSSDSELVQLARHIIAECPRLHLQGLMTIGSLTESLASSDKENQDFETLKSTRDVLQDVLKQNKWGVNGKLVLSMGMSSDFEAALKAGSDIVRVGTGIFGARHKKGEA</sequence>
<comment type="similarity">
    <text evidence="2 4">Belongs to the pyridoxal phosphate-binding protein YggS/PROSC family.</text>
</comment>
<dbReference type="EMBL" id="KN839873">
    <property type="protein sequence ID" value="KIJ60375.1"/>
    <property type="molecule type" value="Genomic_DNA"/>
</dbReference>
<accession>A0A0C9VRD0</accession>
<feature type="modified residue" description="N6-(pyridoxal phosphate)lysine" evidence="2 3">
    <location>
        <position position="49"/>
    </location>
</feature>
<dbReference type="FunFam" id="3.20.20.10:FF:000007">
    <property type="entry name" value="Pyridoxal phosphate homeostasis protein"/>
    <property type="match status" value="1"/>
</dbReference>
<dbReference type="HOGENOM" id="CLU_059988_2_0_1"/>
<keyword evidence="7" id="KW-1185">Reference proteome</keyword>
<name>A0A0C9VRD0_9AGAM</name>
<dbReference type="InterPro" id="IPR001608">
    <property type="entry name" value="Ala_racemase_N"/>
</dbReference>
<dbReference type="AlphaFoldDB" id="A0A0C9VRD0"/>
<dbReference type="PANTHER" id="PTHR10146:SF14">
    <property type="entry name" value="PYRIDOXAL PHOSPHATE HOMEOSTASIS PROTEIN"/>
    <property type="match status" value="1"/>
</dbReference>
<feature type="domain" description="Alanine racemase N-terminal" evidence="5">
    <location>
        <begin position="41"/>
        <end position="261"/>
    </location>
</feature>
<protein>
    <recommendedName>
        <fullName evidence="2">Pyridoxal phosphate homeostasis protein</fullName>
        <shortName evidence="2">PLP homeostasis protein</shortName>
    </recommendedName>
</protein>
<evidence type="ECO:0000256" key="3">
    <source>
        <dbReference type="PIRSR" id="PIRSR004848-1"/>
    </source>
</evidence>
<dbReference type="PROSITE" id="PS01211">
    <property type="entry name" value="UPF0001"/>
    <property type="match status" value="1"/>
</dbReference>
<reference evidence="6 7" key="1">
    <citation type="submission" date="2014-04" db="EMBL/GenBank/DDBJ databases">
        <title>Evolutionary Origins and Diversification of the Mycorrhizal Mutualists.</title>
        <authorList>
            <consortium name="DOE Joint Genome Institute"/>
            <consortium name="Mycorrhizal Genomics Consortium"/>
            <person name="Kohler A."/>
            <person name="Kuo A."/>
            <person name="Nagy L.G."/>
            <person name="Floudas D."/>
            <person name="Copeland A."/>
            <person name="Barry K.W."/>
            <person name="Cichocki N."/>
            <person name="Veneault-Fourrey C."/>
            <person name="LaButti K."/>
            <person name="Lindquist E.A."/>
            <person name="Lipzen A."/>
            <person name="Lundell T."/>
            <person name="Morin E."/>
            <person name="Murat C."/>
            <person name="Riley R."/>
            <person name="Ohm R."/>
            <person name="Sun H."/>
            <person name="Tunlid A."/>
            <person name="Henrissat B."/>
            <person name="Grigoriev I.V."/>
            <person name="Hibbett D.S."/>
            <person name="Martin F."/>
        </authorList>
    </citation>
    <scope>NUCLEOTIDE SEQUENCE [LARGE SCALE GENOMIC DNA]</scope>
    <source>
        <strain evidence="6 7">MD-312</strain>
    </source>
</reference>
<keyword evidence="1 2" id="KW-0663">Pyridoxal phosphate</keyword>
<comment type="function">
    <text evidence="2">Pyridoxal 5'-phosphate (PLP)-binding protein, which may be involved in intracellular homeostatic regulation of pyridoxal 5'-phosphate (PLP), the active form of vitamin B6.</text>
</comment>
<dbReference type="NCBIfam" id="TIGR00044">
    <property type="entry name" value="YggS family pyridoxal phosphate-dependent enzyme"/>
    <property type="match status" value="1"/>
</dbReference>
<dbReference type="Gene3D" id="3.20.20.10">
    <property type="entry name" value="Alanine racemase"/>
    <property type="match status" value="1"/>
</dbReference>
<dbReference type="PIRSF" id="PIRSF004848">
    <property type="entry name" value="YBL036c_PLPDEIII"/>
    <property type="match status" value="1"/>
</dbReference>
<dbReference type="Proteomes" id="UP000053820">
    <property type="component" value="Unassembled WGS sequence"/>
</dbReference>
<evidence type="ECO:0000313" key="6">
    <source>
        <dbReference type="EMBL" id="KIJ60375.1"/>
    </source>
</evidence>
<dbReference type="CDD" id="cd06822">
    <property type="entry name" value="PLPDE_III_YBL036c_euk"/>
    <property type="match status" value="1"/>
</dbReference>
<evidence type="ECO:0000259" key="5">
    <source>
        <dbReference type="Pfam" id="PF01168"/>
    </source>
</evidence>
<dbReference type="OrthoDB" id="10264196at2759"/>
<organism evidence="6 7">
    <name type="scientific">Hydnomerulius pinastri MD-312</name>
    <dbReference type="NCBI Taxonomy" id="994086"/>
    <lineage>
        <taxon>Eukaryota</taxon>
        <taxon>Fungi</taxon>
        <taxon>Dikarya</taxon>
        <taxon>Basidiomycota</taxon>
        <taxon>Agaricomycotina</taxon>
        <taxon>Agaricomycetes</taxon>
        <taxon>Agaricomycetidae</taxon>
        <taxon>Boletales</taxon>
        <taxon>Boletales incertae sedis</taxon>
        <taxon>Leucogyrophana</taxon>
    </lineage>
</organism>
<dbReference type="SUPFAM" id="SSF51419">
    <property type="entry name" value="PLP-binding barrel"/>
    <property type="match status" value="1"/>
</dbReference>
<dbReference type="PANTHER" id="PTHR10146">
    <property type="entry name" value="PROLINE SYNTHETASE CO-TRANSCRIBED BACTERIAL HOMOLOG PROTEIN"/>
    <property type="match status" value="1"/>
</dbReference>
<dbReference type="HAMAP" id="MF_02087">
    <property type="entry name" value="PLP_homeostasis"/>
    <property type="match status" value="1"/>
</dbReference>
<comment type="cofactor">
    <cofactor evidence="3">
        <name>pyridoxal 5'-phosphate</name>
        <dbReference type="ChEBI" id="CHEBI:597326"/>
    </cofactor>
</comment>
<gene>
    <name evidence="6" type="ORF">HYDPIDRAFT_117291</name>
</gene>
<evidence type="ECO:0000256" key="4">
    <source>
        <dbReference type="RuleBase" id="RU004514"/>
    </source>
</evidence>